<comment type="caution">
    <text evidence="2">The sequence shown here is derived from an EMBL/GenBank/DDBJ whole genome shotgun (WGS) entry which is preliminary data.</text>
</comment>
<accession>A0ABT6WWF9</accession>
<feature type="transmembrane region" description="Helical" evidence="1">
    <location>
        <begin position="21"/>
        <end position="38"/>
    </location>
</feature>
<dbReference type="RefSeq" id="WP_282765343.1">
    <property type="nucleotide sequence ID" value="NZ_JASCTH010000030.1"/>
</dbReference>
<keyword evidence="1" id="KW-0812">Transmembrane</keyword>
<dbReference type="EMBL" id="JASCTH010000030">
    <property type="protein sequence ID" value="MDI6104082.1"/>
    <property type="molecule type" value="Genomic_DNA"/>
</dbReference>
<keyword evidence="1" id="KW-1133">Transmembrane helix</keyword>
<dbReference type="Proteomes" id="UP001241758">
    <property type="component" value="Unassembled WGS sequence"/>
</dbReference>
<organism evidence="2 3">
    <name type="scientific">Actinoplanes sandaracinus</name>
    <dbReference type="NCBI Taxonomy" id="3045177"/>
    <lineage>
        <taxon>Bacteria</taxon>
        <taxon>Bacillati</taxon>
        <taxon>Actinomycetota</taxon>
        <taxon>Actinomycetes</taxon>
        <taxon>Micromonosporales</taxon>
        <taxon>Micromonosporaceae</taxon>
        <taxon>Actinoplanes</taxon>
    </lineage>
</organism>
<evidence type="ECO:0000256" key="1">
    <source>
        <dbReference type="SAM" id="Phobius"/>
    </source>
</evidence>
<reference evidence="2 3" key="1">
    <citation type="submission" date="2023-05" db="EMBL/GenBank/DDBJ databases">
        <title>Actinoplanes sp. NEAU-A12 genome sequencing.</title>
        <authorList>
            <person name="Wang Z.-S."/>
        </authorList>
    </citation>
    <scope>NUCLEOTIDE SEQUENCE [LARGE SCALE GENOMIC DNA]</scope>
    <source>
        <strain evidence="2 3">NEAU-A12</strain>
    </source>
</reference>
<proteinExistence type="predicted"/>
<feature type="transmembrane region" description="Helical" evidence="1">
    <location>
        <begin position="123"/>
        <end position="143"/>
    </location>
</feature>
<evidence type="ECO:0000313" key="2">
    <source>
        <dbReference type="EMBL" id="MDI6104082.1"/>
    </source>
</evidence>
<keyword evidence="3" id="KW-1185">Reference proteome</keyword>
<evidence type="ECO:0000313" key="3">
    <source>
        <dbReference type="Proteomes" id="UP001241758"/>
    </source>
</evidence>
<name>A0ABT6WWF9_9ACTN</name>
<gene>
    <name evidence="2" type="ORF">QLQ12_36375</name>
</gene>
<protein>
    <submittedName>
        <fullName evidence="2">DUF3592 domain-containing protein</fullName>
    </submittedName>
</protein>
<keyword evidence="1" id="KW-0472">Membrane</keyword>
<sequence>MKDTANPQEKSESRRSYRKVWWMRFCLPLMALVAWWYFAGTAEPAYHLTKEGVVVSGEVTRTETFTRTDYMIVRFTTSEGRQVETSVAPKNCGLKQPGDTIKVRYLPSDPHTTQDACDSAHHYMSVGALLAALGLTAISVQAWRLWWRYRKVGQYGHAAGATPGSASMVRRLSNGPNA</sequence>